<dbReference type="Proteomes" id="UP000016932">
    <property type="component" value="Unassembled WGS sequence"/>
</dbReference>
<keyword evidence="7" id="KW-1185">Reference proteome</keyword>
<name>N1Q6L4_PSEFD</name>
<feature type="domain" description="Glycosyl hydrolase family 32 N-terminal" evidence="5">
    <location>
        <begin position="16"/>
        <end position="220"/>
    </location>
</feature>
<dbReference type="Pfam" id="PF00251">
    <property type="entry name" value="Glyco_hydro_32N"/>
    <property type="match status" value="1"/>
</dbReference>
<dbReference type="PANTHER" id="PTHR43101">
    <property type="entry name" value="BETA-FRUCTOSIDASE"/>
    <property type="match status" value="1"/>
</dbReference>
<accession>N1Q6L4</accession>
<dbReference type="AlphaFoldDB" id="N1Q6L4"/>
<comment type="similarity">
    <text evidence="1">Belongs to the glycosyl hydrolase 32 family.</text>
</comment>
<reference evidence="6 7" key="1">
    <citation type="journal article" date="2012" name="PLoS Pathog.">
        <title>Diverse lifestyles and strategies of plant pathogenesis encoded in the genomes of eighteen Dothideomycetes fungi.</title>
        <authorList>
            <person name="Ohm R.A."/>
            <person name="Feau N."/>
            <person name="Henrissat B."/>
            <person name="Schoch C.L."/>
            <person name="Horwitz B.A."/>
            <person name="Barry K.W."/>
            <person name="Condon B.J."/>
            <person name="Copeland A.C."/>
            <person name="Dhillon B."/>
            <person name="Glaser F."/>
            <person name="Hesse C.N."/>
            <person name="Kosti I."/>
            <person name="LaButti K."/>
            <person name="Lindquist E.A."/>
            <person name="Lucas S."/>
            <person name="Salamov A.A."/>
            <person name="Bradshaw R.E."/>
            <person name="Ciuffetti L."/>
            <person name="Hamelin R.C."/>
            <person name="Kema G.H.J."/>
            <person name="Lawrence C."/>
            <person name="Scott J.A."/>
            <person name="Spatafora J.W."/>
            <person name="Turgeon B.G."/>
            <person name="de Wit P.J.G.M."/>
            <person name="Zhong S."/>
            <person name="Goodwin S.B."/>
            <person name="Grigoriev I.V."/>
        </authorList>
    </citation>
    <scope>NUCLEOTIDE SEQUENCE [LARGE SCALE GENOMIC DNA]</scope>
    <source>
        <strain evidence="6 7">CIRAD86</strain>
    </source>
</reference>
<dbReference type="SUPFAM" id="SSF75005">
    <property type="entry name" value="Arabinanase/levansucrase/invertase"/>
    <property type="match status" value="1"/>
</dbReference>
<feature type="non-terminal residue" evidence="6">
    <location>
        <position position="1"/>
    </location>
</feature>
<dbReference type="InterPro" id="IPR023296">
    <property type="entry name" value="Glyco_hydro_beta-prop_sf"/>
</dbReference>
<dbReference type="GO" id="GO:0004564">
    <property type="term" value="F:beta-fructofuranosidase activity"/>
    <property type="evidence" value="ECO:0007669"/>
    <property type="project" value="UniProtKB-EC"/>
</dbReference>
<keyword evidence="4" id="KW-0326">Glycosidase</keyword>
<protein>
    <recommendedName>
        <fullName evidence="2">beta-fructofuranosidase</fullName>
        <ecNumber evidence="2">3.2.1.26</ecNumber>
    </recommendedName>
</protein>
<dbReference type="Gene3D" id="2.115.10.20">
    <property type="entry name" value="Glycosyl hydrolase domain, family 43"/>
    <property type="match status" value="2"/>
</dbReference>
<proteinExistence type="inferred from homology"/>
<evidence type="ECO:0000313" key="6">
    <source>
        <dbReference type="EMBL" id="EME88075.1"/>
    </source>
</evidence>
<evidence type="ECO:0000313" key="7">
    <source>
        <dbReference type="Proteomes" id="UP000016932"/>
    </source>
</evidence>
<evidence type="ECO:0000256" key="4">
    <source>
        <dbReference type="ARBA" id="ARBA00023295"/>
    </source>
</evidence>
<dbReference type="InterPro" id="IPR013148">
    <property type="entry name" value="Glyco_hydro_32_N"/>
</dbReference>
<dbReference type="VEuPathDB" id="FungiDB:MYCFIDRAFT_117868"/>
<dbReference type="SMART" id="SM00640">
    <property type="entry name" value="Glyco_32"/>
    <property type="match status" value="1"/>
</dbReference>
<organism evidence="6 7">
    <name type="scientific">Pseudocercospora fijiensis (strain CIRAD86)</name>
    <name type="common">Black leaf streak disease fungus</name>
    <name type="synonym">Mycosphaerella fijiensis</name>
    <dbReference type="NCBI Taxonomy" id="383855"/>
    <lineage>
        <taxon>Eukaryota</taxon>
        <taxon>Fungi</taxon>
        <taxon>Dikarya</taxon>
        <taxon>Ascomycota</taxon>
        <taxon>Pezizomycotina</taxon>
        <taxon>Dothideomycetes</taxon>
        <taxon>Dothideomycetidae</taxon>
        <taxon>Mycosphaerellales</taxon>
        <taxon>Mycosphaerellaceae</taxon>
        <taxon>Pseudocercospora</taxon>
    </lineage>
</organism>
<dbReference type="InterPro" id="IPR001362">
    <property type="entry name" value="Glyco_hydro_32"/>
</dbReference>
<dbReference type="HOGENOM" id="CLU_042071_1_0_1"/>
<gene>
    <name evidence="6" type="ORF">MYCFIDRAFT_117868</name>
</gene>
<dbReference type="OrthoDB" id="202537at2759"/>
<dbReference type="EC" id="3.2.1.26" evidence="2"/>
<dbReference type="GO" id="GO:0005975">
    <property type="term" value="P:carbohydrate metabolic process"/>
    <property type="evidence" value="ECO:0007669"/>
    <property type="project" value="InterPro"/>
</dbReference>
<dbReference type="RefSeq" id="XP_007921262.1">
    <property type="nucleotide sequence ID" value="XM_007923071.1"/>
</dbReference>
<evidence type="ECO:0000256" key="3">
    <source>
        <dbReference type="ARBA" id="ARBA00022801"/>
    </source>
</evidence>
<dbReference type="InterPro" id="IPR051214">
    <property type="entry name" value="GH32_Enzymes"/>
</dbReference>
<dbReference type="GeneID" id="19330343"/>
<feature type="non-terminal residue" evidence="6">
    <location>
        <position position="431"/>
    </location>
</feature>
<dbReference type="eggNOG" id="KOG0228">
    <property type="taxonomic scope" value="Eukaryota"/>
</dbReference>
<dbReference type="PANTHER" id="PTHR43101:SF1">
    <property type="entry name" value="BETA-FRUCTOSIDASE"/>
    <property type="match status" value="1"/>
</dbReference>
<sequence>YRRPSITQAAADAIPLLVDNEYQIFHLTTPPNTVHHPKRLRSSWSRLRSKDLVHWTRDQNPVITPTAFGVNNDHSCQDADGAWTGSAVLDPRGYVRIFYTGYNLAKGGKQVILTATSPDRQGSNFTKAEREIKITLDSDRSAFEDVDFRDPYVFFNEQDQVYWMLVATRLSHGPSPTRGCVALLTSPDLDIWHLSPKPLYAPHDMICPECPELFSISGKRWYAAKSCGKSGYPDRRIFFGWTADWNADDGKWLWGGDCAFPREVCANKDGTLKIRPAVDLNQDALLQLDVEAKSLKIVESLALEAIGCTMVQRLAGTFISGNSTHAFEFTVVNHDCASFGLIFRPDKDQTGFKLRFTPSPSVGFFTATIETSNPPLDDFWADQYKLYLPRQVDGPEIVRHDHLRLEGPVTIYVANDSAQVFLGGRSMTFRL</sequence>
<evidence type="ECO:0000256" key="1">
    <source>
        <dbReference type="ARBA" id="ARBA00009902"/>
    </source>
</evidence>
<dbReference type="KEGG" id="pfj:MYCFIDRAFT_117868"/>
<dbReference type="STRING" id="383855.N1Q6L4"/>
<keyword evidence="3 6" id="KW-0378">Hydrolase</keyword>
<dbReference type="EMBL" id="KB446555">
    <property type="protein sequence ID" value="EME88075.1"/>
    <property type="molecule type" value="Genomic_DNA"/>
</dbReference>
<evidence type="ECO:0000259" key="5">
    <source>
        <dbReference type="Pfam" id="PF00251"/>
    </source>
</evidence>
<evidence type="ECO:0000256" key="2">
    <source>
        <dbReference type="ARBA" id="ARBA00012758"/>
    </source>
</evidence>